<accession>A0A3M7TFQ1</accession>
<name>A0A3M7TFQ1_9FLAO</name>
<dbReference type="RefSeq" id="WP_122635600.1">
    <property type="nucleotide sequence ID" value="NZ_QWIU01000002.1"/>
</dbReference>
<dbReference type="Proteomes" id="UP000278775">
    <property type="component" value="Unassembled WGS sequence"/>
</dbReference>
<evidence type="ECO:0000313" key="1">
    <source>
        <dbReference type="EMBL" id="RNA61459.1"/>
    </source>
</evidence>
<gene>
    <name evidence="1" type="ORF">D1631_05680</name>
</gene>
<evidence type="ECO:0000313" key="2">
    <source>
        <dbReference type="Proteomes" id="UP000278775"/>
    </source>
</evidence>
<proteinExistence type="predicted"/>
<dbReference type="OrthoDB" id="73421at59732"/>
<protein>
    <submittedName>
        <fullName evidence="1">Uncharacterized protein</fullName>
    </submittedName>
</protein>
<dbReference type="AlphaFoldDB" id="A0A3M7TFQ1"/>
<reference evidence="1 2" key="1">
    <citation type="submission" date="2018-08" db="EMBL/GenBank/DDBJ databases">
        <title>Chryseobacterium nematophagum: a novel matrix digesting pathogen of nematodes.</title>
        <authorList>
            <person name="Page A."/>
            <person name="Roberts M."/>
            <person name="Felix M.-A."/>
            <person name="Weir W."/>
        </authorList>
    </citation>
    <scope>NUCLEOTIDE SEQUENCE [LARGE SCALE GENOMIC DNA]</scope>
    <source>
        <strain evidence="1 2">JUb129</strain>
    </source>
</reference>
<comment type="caution">
    <text evidence="1">The sequence shown here is derived from an EMBL/GenBank/DDBJ whole genome shotgun (WGS) entry which is preliminary data.</text>
</comment>
<organism evidence="1 2">
    <name type="scientific">Chryseobacterium nematophagum</name>
    <dbReference type="NCBI Taxonomy" id="2305228"/>
    <lineage>
        <taxon>Bacteria</taxon>
        <taxon>Pseudomonadati</taxon>
        <taxon>Bacteroidota</taxon>
        <taxon>Flavobacteriia</taxon>
        <taxon>Flavobacteriales</taxon>
        <taxon>Weeksellaceae</taxon>
        <taxon>Chryseobacterium group</taxon>
        <taxon>Chryseobacterium</taxon>
    </lineage>
</organism>
<sequence length="168" mass="19639">MEGSVIQRFVSYLKGIEKVKSQKDFALKIGYKSESAFSQAIKKTPIPKETILKIKNVYPEFDSWIRNLNKEGIEDVENEAPFEKLTIEEKLNVLYRLCMDSFIKDKDKDDIENVHRVLQGLVSKDAHQDKYIIFMRDKLLKLEKSLEIQENLTTQILEIVKDMKSTTH</sequence>
<dbReference type="EMBL" id="QWIU01000002">
    <property type="protein sequence ID" value="RNA61459.1"/>
    <property type="molecule type" value="Genomic_DNA"/>
</dbReference>